<gene>
    <name evidence="4" type="ORF">EJP67_15360</name>
</gene>
<dbReference type="AlphaFoldDB" id="A0A3S0Z4H1"/>
<dbReference type="PANTHER" id="PTHR43976">
    <property type="entry name" value="SHORT CHAIN DEHYDROGENASE"/>
    <property type="match status" value="1"/>
</dbReference>
<dbReference type="Proteomes" id="UP000281118">
    <property type="component" value="Unassembled WGS sequence"/>
</dbReference>
<dbReference type="InterPro" id="IPR051911">
    <property type="entry name" value="SDR_oxidoreductase"/>
</dbReference>
<accession>A0A3S0Z4H1</accession>
<dbReference type="InterPro" id="IPR002347">
    <property type="entry name" value="SDR_fam"/>
</dbReference>
<dbReference type="CDD" id="cd05374">
    <property type="entry name" value="17beta-HSD-like_SDR_c"/>
    <property type="match status" value="1"/>
</dbReference>
<evidence type="ECO:0000256" key="3">
    <source>
        <dbReference type="RuleBase" id="RU000363"/>
    </source>
</evidence>
<dbReference type="InterPro" id="IPR036291">
    <property type="entry name" value="NAD(P)-bd_dom_sf"/>
</dbReference>
<dbReference type="NCBIfam" id="NF004824">
    <property type="entry name" value="PRK06180.1"/>
    <property type="match status" value="1"/>
</dbReference>
<dbReference type="PRINTS" id="PR00081">
    <property type="entry name" value="GDHRDH"/>
</dbReference>
<evidence type="ECO:0000256" key="1">
    <source>
        <dbReference type="ARBA" id="ARBA00006484"/>
    </source>
</evidence>
<evidence type="ECO:0000313" key="5">
    <source>
        <dbReference type="Proteomes" id="UP000281118"/>
    </source>
</evidence>
<dbReference type="PRINTS" id="PR00080">
    <property type="entry name" value="SDRFAMILY"/>
</dbReference>
<dbReference type="GO" id="GO:0016491">
    <property type="term" value="F:oxidoreductase activity"/>
    <property type="evidence" value="ECO:0007669"/>
    <property type="project" value="UniProtKB-KW"/>
</dbReference>
<dbReference type="OrthoDB" id="9789083at2"/>
<comment type="caution">
    <text evidence="4">The sequence shown here is derived from an EMBL/GenBank/DDBJ whole genome shotgun (WGS) entry which is preliminary data.</text>
</comment>
<name>A0A3S0Z4H1_9BURK</name>
<sequence length="292" mass="30266">MSTTNNALGNSSSQTRQTWFITGAASGFGHAFAEHALALGHNVVATARDAGRLADLVAQAPDRVLATPLDVDAAGAAEAAVDAAVARFGRIDVLVNNAGYGVVGALEETSDAELRALMNTNFFGAMAVTRAALPVLRAQKSGAIVNISSLGGQLSFAGFSAYSASKFALEGASEALAQEVAPFGIKVLIVEPGQFRTQLAGSGMRHMPVIEAYQPVVGATREFAHSMHNTQAGDPRKAAVAIAKALEAEHTPLRLQLGGDSVDAVRAHARALLKDMEAWEALSRSTDFDAAA</sequence>
<organism evidence="4 5">
    <name type="scientific">Variovorax guangxiensis</name>
    <dbReference type="NCBI Taxonomy" id="1775474"/>
    <lineage>
        <taxon>Bacteria</taxon>
        <taxon>Pseudomonadati</taxon>
        <taxon>Pseudomonadota</taxon>
        <taxon>Betaproteobacteria</taxon>
        <taxon>Burkholderiales</taxon>
        <taxon>Comamonadaceae</taxon>
        <taxon>Variovorax</taxon>
    </lineage>
</organism>
<dbReference type="SUPFAM" id="SSF51735">
    <property type="entry name" value="NAD(P)-binding Rossmann-fold domains"/>
    <property type="match status" value="1"/>
</dbReference>
<reference evidence="4 5" key="1">
    <citation type="submission" date="2018-12" db="EMBL/GenBank/DDBJ databases">
        <title>The genome sequences of Variovorax guangxiensis DSM 27352.</title>
        <authorList>
            <person name="Gao J."/>
            <person name="Sun J."/>
        </authorList>
    </citation>
    <scope>NUCLEOTIDE SEQUENCE [LARGE SCALE GENOMIC DNA]</scope>
    <source>
        <strain evidence="4 5">DSM 27352</strain>
    </source>
</reference>
<dbReference type="EMBL" id="RXFT01000006">
    <property type="protein sequence ID" value="RUR68438.1"/>
    <property type="molecule type" value="Genomic_DNA"/>
</dbReference>
<dbReference type="Pfam" id="PF00106">
    <property type="entry name" value="adh_short"/>
    <property type="match status" value="1"/>
</dbReference>
<evidence type="ECO:0000313" key="4">
    <source>
        <dbReference type="EMBL" id="RUR68438.1"/>
    </source>
</evidence>
<dbReference type="NCBIfam" id="NF006114">
    <property type="entry name" value="PRK08263.1"/>
    <property type="match status" value="1"/>
</dbReference>
<dbReference type="Gene3D" id="3.40.50.720">
    <property type="entry name" value="NAD(P)-binding Rossmann-like Domain"/>
    <property type="match status" value="1"/>
</dbReference>
<dbReference type="PANTHER" id="PTHR43976:SF16">
    <property type="entry name" value="SHORT-CHAIN DEHYDROGENASE_REDUCTASE FAMILY PROTEIN"/>
    <property type="match status" value="1"/>
</dbReference>
<keyword evidence="2" id="KW-0560">Oxidoreductase</keyword>
<dbReference type="RefSeq" id="WP_126022583.1">
    <property type="nucleotide sequence ID" value="NZ_RXFT01000006.1"/>
</dbReference>
<evidence type="ECO:0000256" key="2">
    <source>
        <dbReference type="ARBA" id="ARBA00023002"/>
    </source>
</evidence>
<protein>
    <submittedName>
        <fullName evidence="4">SDR family NAD(P)-dependent oxidoreductase</fullName>
    </submittedName>
</protein>
<comment type="similarity">
    <text evidence="1 3">Belongs to the short-chain dehydrogenases/reductases (SDR) family.</text>
</comment>
<proteinExistence type="inferred from homology"/>